<feature type="non-terminal residue" evidence="5">
    <location>
        <position position="1575"/>
    </location>
</feature>
<dbReference type="Pfam" id="PF08236">
    <property type="entry name" value="SRI"/>
    <property type="match status" value="1"/>
</dbReference>
<dbReference type="InParanoid" id="E4Y161"/>
<feature type="compositionally biased region" description="Basic and acidic residues" evidence="3">
    <location>
        <begin position="897"/>
        <end position="912"/>
    </location>
</feature>
<evidence type="ECO:0000259" key="4">
    <source>
        <dbReference type="PROSITE" id="PS51192"/>
    </source>
</evidence>
<reference evidence="5" key="1">
    <citation type="journal article" date="2010" name="Science">
        <title>Plasticity of animal genome architecture unmasked by rapid evolution of a pelagic tunicate.</title>
        <authorList>
            <person name="Denoeud F."/>
            <person name="Henriet S."/>
            <person name="Mungpakdee S."/>
            <person name="Aury J.M."/>
            <person name="Da Silva C."/>
            <person name="Brinkmann H."/>
            <person name="Mikhaleva J."/>
            <person name="Olsen L.C."/>
            <person name="Jubin C."/>
            <person name="Canestro C."/>
            <person name="Bouquet J.M."/>
            <person name="Danks G."/>
            <person name="Poulain J."/>
            <person name="Campsteijn C."/>
            <person name="Adamski M."/>
            <person name="Cross I."/>
            <person name="Yadetie F."/>
            <person name="Muffato M."/>
            <person name="Louis A."/>
            <person name="Butcher S."/>
            <person name="Tsagkogeorga G."/>
            <person name="Konrad A."/>
            <person name="Singh S."/>
            <person name="Jensen M.F."/>
            <person name="Cong E.H."/>
            <person name="Eikeseth-Otteraa H."/>
            <person name="Noel B."/>
            <person name="Anthouard V."/>
            <person name="Porcel B.M."/>
            <person name="Kachouri-Lafond R."/>
            <person name="Nishino A."/>
            <person name="Ugolini M."/>
            <person name="Chourrout P."/>
            <person name="Nishida H."/>
            <person name="Aasland R."/>
            <person name="Huzurbazar S."/>
            <person name="Westhof E."/>
            <person name="Delsuc F."/>
            <person name="Lehrach H."/>
            <person name="Reinhardt R."/>
            <person name="Weissenbach J."/>
            <person name="Roy S.W."/>
            <person name="Artiguenave F."/>
            <person name="Postlethwait J.H."/>
            <person name="Manak J.R."/>
            <person name="Thompson E.M."/>
            <person name="Jaillon O."/>
            <person name="Du Pasquier L."/>
            <person name="Boudinot P."/>
            <person name="Liberles D.A."/>
            <person name="Volff J.N."/>
            <person name="Philippe H."/>
            <person name="Lenhard B."/>
            <person name="Roest Crollius H."/>
            <person name="Wincker P."/>
            <person name="Chourrout D."/>
        </authorList>
    </citation>
    <scope>NUCLEOTIDE SEQUENCE [LARGE SCALE GENOMIC DNA]</scope>
</reference>
<feature type="compositionally biased region" description="Basic and acidic residues" evidence="3">
    <location>
        <begin position="547"/>
        <end position="572"/>
    </location>
</feature>
<dbReference type="Gene3D" id="1.10.1740.100">
    <property type="entry name" value="Set2, Rpb1 interacting domain"/>
    <property type="match status" value="1"/>
</dbReference>
<feature type="region of interest" description="Disordered" evidence="3">
    <location>
        <begin position="269"/>
        <end position="706"/>
    </location>
</feature>
<dbReference type="InterPro" id="IPR038718">
    <property type="entry name" value="SNF2-like_sf"/>
</dbReference>
<dbReference type="GO" id="GO:0008094">
    <property type="term" value="F:ATP-dependent activity, acting on DNA"/>
    <property type="evidence" value="ECO:0007669"/>
    <property type="project" value="TreeGrafter"/>
</dbReference>
<feature type="compositionally biased region" description="Polar residues" evidence="3">
    <location>
        <begin position="307"/>
        <end position="321"/>
    </location>
</feature>
<dbReference type="InterPro" id="IPR013257">
    <property type="entry name" value="SRI"/>
</dbReference>
<dbReference type="PANTHER" id="PTHR45629:SF7">
    <property type="entry name" value="DNA EXCISION REPAIR PROTEIN ERCC-6-RELATED"/>
    <property type="match status" value="1"/>
</dbReference>
<dbReference type="Gene3D" id="3.40.50.10810">
    <property type="entry name" value="Tandem AAA-ATPase domain"/>
    <property type="match status" value="1"/>
</dbReference>
<dbReference type="GO" id="GO:0005524">
    <property type="term" value="F:ATP binding"/>
    <property type="evidence" value="ECO:0007669"/>
    <property type="project" value="InterPro"/>
</dbReference>
<feature type="compositionally biased region" description="Basic and acidic residues" evidence="3">
    <location>
        <begin position="424"/>
        <end position="454"/>
    </location>
</feature>
<feature type="region of interest" description="Disordered" evidence="3">
    <location>
        <begin position="1278"/>
        <end position="1351"/>
    </location>
</feature>
<dbReference type="InterPro" id="IPR000330">
    <property type="entry name" value="SNF2_N"/>
</dbReference>
<dbReference type="GO" id="GO:0005634">
    <property type="term" value="C:nucleus"/>
    <property type="evidence" value="ECO:0007669"/>
    <property type="project" value="TreeGrafter"/>
</dbReference>
<sequence>MQSFVQQENFYNNSPEEQQRLFTEQINDYAEMQLKDGDGIIHNISIISNRALHIHRQDLFQRAEAPETKIKMEKLRRDLRELIIRKRPERDIMLAEKKVKDSETSLFHLREDVHLMDCELYRRNPQRYNHPPLAPTLVVNTTRSASDKAPAPEDVNDINAIRISLNAEVKDYLNQALQVYRSEKCSSGQITSEEDFKFVVRECSTAITGELLKLKVTSLSKNAKKIAAEHCRKYLRKYGSKFDRNDPRFHGQLPQKPKATDSAENIIRQEISNEQPRLAVPKDPRTRPKPSDTPNNGRHVKKLIDYSCQTNKENQNGLTTHPESDSPETGRKTLNNDRLQNQQSGWIGEPSTEWNDRRRPHSPENSWNDVERPQGNLQNERSGWSPESGWENYEGRGEPQEEVIKARESRISPIDGNRSHFQRRSPENRRSLDRYKSPNQRKTPERLRSHERGRSPSATSRKERVHRQSPPTLRCRSPPAERPRSPPRSSRSTQRASPTRKRRDDAPREPRDQDISRTPPVPIPEENQSSPALMPNRRQFAAMKAKIQREREQLEKEKERLAQNRLRMERQKNTPSVTMNTGQSTKPLKTMSGLKVTLHNEQQPKKEEYKPFENDGGQVSSYPERGEAIMIISDEEDEELSPQEKAKQKAADLSKRLEAKRLQKDQEEADRKENSRKSIASKLDERQQKAFKFAEESHEKAQNEKGTLFYEKKQELQTRIDAGLVNVGITTQKERDEILRKAKAAKEIESYQQAKTNQMTAAQQRSATIGLNMLSEAGKTGKPLFNPKLRMDMEKTLGDKNEKASEKKQRHDLLRKDESREASNKKRQRSRSRSRERRRRRSNSRSRSRSPRKRRKRSRSRSRSRSQDRHYRRRRYSTRSQAKNKEKEQTHVNIRRSFTEPEKTKEDEKDTTLEDELESISSNESIVYPSEEPKPKTFMSVPPPGYSVPPPHVPQTHVLPFMPQFMPPAHAPPAFVPPPAFPPPRFATEDPFSFLNNLPPPELPSTTPSTSAPKSSSEQVRNEMTESVRVQAEAFASSSEAQVKEPVGEIITDRDFFHSRVKRMKMPDKIVLIIRGLPGSGKTFVANAIEKLEKEHGKKVKRFDMEDEFKEDKHDDPDFEDYGRAEHRENFLKKFKKEVQKCKYNIFLVEDVFAYVSDFESFYEQSLQFGEFCKPFIIDVGKTSEDVVQDFFLNQNMKRSLQMVQGFQQNYQKTPERFNCVKLRYCFGVENDYESGECTTESESQENITIDGDVTDLSRARLSFEIGPAVAVPPYQNSSLAKKKSMSDSEEAELSGDEDLDYKASPDESSEAYDSDFSQRSEPGSSKRRKRNRPPKTENITDITSSKTVSNIPSSEVKKIDGLPIPKSIWDQLKDHQRDGVRWLWKRVGHGQGAILGDEMGLGKTVQVIAILSGLFHDKTLRNVLVVVPATLQKQWVQEFQKWNTAINAKIYNSGKIKPNYVYISSYEKVRSDASGLLDIDWNMVICDEGHRLRNPKCMTTRNIKRINSTRRIILTGSPIMNSLTELWSLVDFVQPGLLGKLEVFSVELSVPIQQGSLAGANQLQIVTGLKCAEQ</sequence>
<feature type="compositionally biased region" description="Polar residues" evidence="3">
    <location>
        <begin position="1338"/>
        <end position="1351"/>
    </location>
</feature>
<dbReference type="InterPro" id="IPR027417">
    <property type="entry name" value="P-loop_NTPase"/>
</dbReference>
<evidence type="ECO:0000256" key="2">
    <source>
        <dbReference type="ARBA" id="ARBA00023242"/>
    </source>
</evidence>
<feature type="compositionally biased region" description="Basic and acidic residues" evidence="3">
    <location>
        <begin position="602"/>
        <end position="613"/>
    </location>
</feature>
<evidence type="ECO:0000256" key="1">
    <source>
        <dbReference type="ARBA" id="ARBA00004123"/>
    </source>
</evidence>
<comment type="subcellular location">
    <subcellularLocation>
        <location evidence="1">Nucleus</location>
    </subcellularLocation>
</comment>
<feature type="compositionally biased region" description="Acidic residues" evidence="3">
    <location>
        <begin position="1288"/>
        <end position="1300"/>
    </location>
</feature>
<feature type="compositionally biased region" description="Basic and acidic residues" evidence="3">
    <location>
        <begin position="322"/>
        <end position="335"/>
    </location>
</feature>
<accession>E4Y161</accession>
<feature type="compositionally biased region" description="Low complexity" evidence="3">
    <location>
        <begin position="1004"/>
        <end position="1018"/>
    </location>
</feature>
<dbReference type="InterPro" id="IPR050496">
    <property type="entry name" value="SNF2_RAD54_helicase_repair"/>
</dbReference>
<dbReference type="SUPFAM" id="SSF52540">
    <property type="entry name" value="P-loop containing nucleoside triphosphate hydrolases"/>
    <property type="match status" value="2"/>
</dbReference>
<feature type="compositionally biased region" description="Low complexity" evidence="3">
    <location>
        <begin position="487"/>
        <end position="497"/>
    </location>
</feature>
<feature type="region of interest" description="Disordered" evidence="3">
    <location>
        <begin position="242"/>
        <end position="261"/>
    </location>
</feature>
<feature type="compositionally biased region" description="Polar residues" evidence="3">
    <location>
        <begin position="573"/>
        <end position="587"/>
    </location>
</feature>
<organism evidence="5">
    <name type="scientific">Oikopleura dioica</name>
    <name type="common">Tunicate</name>
    <dbReference type="NCBI Taxonomy" id="34765"/>
    <lineage>
        <taxon>Eukaryota</taxon>
        <taxon>Metazoa</taxon>
        <taxon>Chordata</taxon>
        <taxon>Tunicata</taxon>
        <taxon>Appendicularia</taxon>
        <taxon>Copelata</taxon>
        <taxon>Oikopleuridae</taxon>
        <taxon>Oikopleura</taxon>
    </lineage>
</organism>
<feature type="compositionally biased region" description="Basic and acidic residues" evidence="3">
    <location>
        <begin position="789"/>
        <end position="824"/>
    </location>
</feature>
<dbReference type="GO" id="GO:0005694">
    <property type="term" value="C:chromosome"/>
    <property type="evidence" value="ECO:0007669"/>
    <property type="project" value="InterPro"/>
</dbReference>
<dbReference type="CDD" id="cd17919">
    <property type="entry name" value="DEXHc_Snf"/>
    <property type="match status" value="1"/>
</dbReference>
<keyword evidence="6" id="KW-1185">Reference proteome</keyword>
<name>E4Y161_OIKDI</name>
<keyword evidence="2" id="KW-0539">Nucleus</keyword>
<dbReference type="InterPro" id="IPR038190">
    <property type="entry name" value="SRI_sf"/>
</dbReference>
<dbReference type="EMBL" id="FN653576">
    <property type="protein sequence ID" value="CBY15608.1"/>
    <property type="molecule type" value="Genomic_DNA"/>
</dbReference>
<protein>
    <recommendedName>
        <fullName evidence="4">Helicase ATP-binding domain-containing protein</fullName>
    </recommendedName>
</protein>
<feature type="compositionally biased region" description="Basic and acidic residues" evidence="3">
    <location>
        <begin position="502"/>
        <end position="515"/>
    </location>
</feature>
<dbReference type="PROSITE" id="PS51192">
    <property type="entry name" value="HELICASE_ATP_BIND_1"/>
    <property type="match status" value="1"/>
</dbReference>
<dbReference type="PANTHER" id="PTHR45629">
    <property type="entry name" value="SNF2/RAD54 FAMILY MEMBER"/>
    <property type="match status" value="1"/>
</dbReference>
<feature type="region of interest" description="Disordered" evidence="3">
    <location>
        <begin position="988"/>
        <end position="1025"/>
    </location>
</feature>
<dbReference type="OrthoDB" id="413460at2759"/>
<dbReference type="Gene3D" id="3.40.50.300">
    <property type="entry name" value="P-loop containing nucleotide triphosphate hydrolases"/>
    <property type="match status" value="1"/>
</dbReference>
<feature type="compositionally biased region" description="Basic residues" evidence="3">
    <location>
        <begin position="825"/>
        <end position="877"/>
    </location>
</feature>
<proteinExistence type="predicted"/>
<dbReference type="SMART" id="SM00487">
    <property type="entry name" value="DEXDc"/>
    <property type="match status" value="1"/>
</dbReference>
<dbReference type="GO" id="GO:0006355">
    <property type="term" value="P:regulation of DNA-templated transcription"/>
    <property type="evidence" value="ECO:0007669"/>
    <property type="project" value="InterPro"/>
</dbReference>
<evidence type="ECO:0000256" key="3">
    <source>
        <dbReference type="SAM" id="MobiDB-lite"/>
    </source>
</evidence>
<evidence type="ECO:0000313" key="6">
    <source>
        <dbReference type="Proteomes" id="UP000001307"/>
    </source>
</evidence>
<dbReference type="Proteomes" id="UP000001307">
    <property type="component" value="Unassembled WGS sequence"/>
</dbReference>
<gene>
    <name evidence="5" type="ORF">GSOID_T00013907001</name>
</gene>
<feature type="domain" description="Helicase ATP-binding" evidence="4">
    <location>
        <begin position="1385"/>
        <end position="1537"/>
    </location>
</feature>
<feature type="compositionally biased region" description="Basic and acidic residues" evidence="3">
    <location>
        <begin position="280"/>
        <end position="290"/>
    </location>
</feature>
<feature type="compositionally biased region" description="Basic and acidic residues" evidence="3">
    <location>
        <begin position="393"/>
        <end position="410"/>
    </location>
</feature>
<feature type="compositionally biased region" description="Basic and acidic residues" evidence="3">
    <location>
        <begin position="642"/>
        <end position="703"/>
    </location>
</feature>
<feature type="compositionally biased region" description="Polar residues" evidence="3">
    <location>
        <begin position="336"/>
        <end position="345"/>
    </location>
</feature>
<dbReference type="GO" id="GO:0006283">
    <property type="term" value="P:transcription-coupled nucleotide-excision repair"/>
    <property type="evidence" value="ECO:0007669"/>
    <property type="project" value="TreeGrafter"/>
</dbReference>
<evidence type="ECO:0000313" key="5">
    <source>
        <dbReference type="EMBL" id="CBY15608.1"/>
    </source>
</evidence>
<dbReference type="InterPro" id="IPR014001">
    <property type="entry name" value="Helicase_ATP-bd"/>
</dbReference>
<feature type="region of interest" description="Disordered" evidence="3">
    <location>
        <begin position="774"/>
        <end position="922"/>
    </location>
</feature>
<dbReference type="Pfam" id="PF00176">
    <property type="entry name" value="SNF2-rel_dom"/>
    <property type="match status" value="1"/>
</dbReference>